<evidence type="ECO:0000313" key="11">
    <source>
        <dbReference type="Proteomes" id="UP000193498"/>
    </source>
</evidence>
<dbReference type="InterPro" id="IPR007209">
    <property type="entry name" value="RNaseL-inhib-like_metal-bd_dom"/>
</dbReference>
<organism evidence="10 11">
    <name type="scientific">Basidiobolus meristosporus CBS 931.73</name>
    <dbReference type="NCBI Taxonomy" id="1314790"/>
    <lineage>
        <taxon>Eukaryota</taxon>
        <taxon>Fungi</taxon>
        <taxon>Fungi incertae sedis</taxon>
        <taxon>Zoopagomycota</taxon>
        <taxon>Entomophthoromycotina</taxon>
        <taxon>Basidiobolomycetes</taxon>
        <taxon>Basidiobolales</taxon>
        <taxon>Basidiobolaceae</taxon>
        <taxon>Basidiobolus</taxon>
    </lineage>
</organism>
<keyword evidence="6" id="KW-0539">Nucleus</keyword>
<proteinExistence type="inferred from homology"/>
<evidence type="ECO:0000256" key="7">
    <source>
        <dbReference type="SAM" id="MobiDB-lite"/>
    </source>
</evidence>
<dbReference type="PANTHER" id="PTHR20426:SF0">
    <property type="entry name" value="18S RRNA AMINOCARBOXYPROPYLTRANSFERASE"/>
    <property type="match status" value="1"/>
</dbReference>
<feature type="binding site" evidence="6">
    <location>
        <position position="84"/>
    </location>
    <ligand>
        <name>S-adenosyl-L-methionine</name>
        <dbReference type="ChEBI" id="CHEBI:59789"/>
    </ligand>
</feature>
<reference evidence="10 11" key="1">
    <citation type="submission" date="2016-07" db="EMBL/GenBank/DDBJ databases">
        <title>Pervasive Adenine N6-methylation of Active Genes in Fungi.</title>
        <authorList>
            <consortium name="DOE Joint Genome Institute"/>
            <person name="Mondo S.J."/>
            <person name="Dannebaum R.O."/>
            <person name="Kuo R.C."/>
            <person name="Labutti K."/>
            <person name="Haridas S."/>
            <person name="Kuo A."/>
            <person name="Salamov A."/>
            <person name="Ahrendt S.R."/>
            <person name="Lipzen A."/>
            <person name="Sullivan W."/>
            <person name="Andreopoulos W.B."/>
            <person name="Clum A."/>
            <person name="Lindquist E."/>
            <person name="Daum C."/>
            <person name="Ramamoorthy G.K."/>
            <person name="Gryganskyi A."/>
            <person name="Culley D."/>
            <person name="Magnuson J.K."/>
            <person name="James T.Y."/>
            <person name="O'Malley M.A."/>
            <person name="Stajich J.E."/>
            <person name="Spatafora J.W."/>
            <person name="Visel A."/>
            <person name="Grigoriev I.V."/>
        </authorList>
    </citation>
    <scope>NUCLEOTIDE SEQUENCE [LARGE SCALE GENOMIC DNA]</scope>
    <source>
        <strain evidence="10 11">CBS 931.73</strain>
    </source>
</reference>
<evidence type="ECO:0000256" key="4">
    <source>
        <dbReference type="ARBA" id="ARBA00022679"/>
    </source>
</evidence>
<comment type="caution">
    <text evidence="10">The sequence shown here is derived from an EMBL/GenBank/DDBJ whole genome shotgun (WGS) entry which is preliminary data.</text>
</comment>
<dbReference type="OrthoDB" id="10262062at2759"/>
<dbReference type="FunCoup" id="A0A1Y1YN88">
    <property type="interactions" value="220"/>
</dbReference>
<dbReference type="GO" id="GO:0000455">
    <property type="term" value="P:enzyme-directed rRNA pseudouridine synthesis"/>
    <property type="evidence" value="ECO:0007669"/>
    <property type="project" value="UniProtKB-UniRule"/>
</dbReference>
<dbReference type="GO" id="GO:1904047">
    <property type="term" value="F:S-adenosyl-L-methionine binding"/>
    <property type="evidence" value="ECO:0007669"/>
    <property type="project" value="UniProtKB-UniRule"/>
</dbReference>
<dbReference type="NCBIfam" id="NF002621">
    <property type="entry name" value="PRK02287.1"/>
    <property type="match status" value="1"/>
</dbReference>
<protein>
    <recommendedName>
        <fullName evidence="6">18S rRNA aminocarboxypropyltransferase</fullName>
        <ecNumber evidence="6">2.5.1.157</ecNumber>
    </recommendedName>
</protein>
<feature type="domain" description="16S/18S rRNA aminocarboxypropyltransferase Tsr3 C-terminal" evidence="8">
    <location>
        <begin position="35"/>
        <end position="161"/>
    </location>
</feature>
<accession>A0A1Y1YN88</accession>
<dbReference type="EMBL" id="MCFE01000103">
    <property type="protein sequence ID" value="ORX99044.1"/>
    <property type="molecule type" value="Genomic_DNA"/>
</dbReference>
<evidence type="ECO:0000313" key="10">
    <source>
        <dbReference type="EMBL" id="ORX99044.1"/>
    </source>
</evidence>
<evidence type="ECO:0000259" key="8">
    <source>
        <dbReference type="Pfam" id="PF04034"/>
    </source>
</evidence>
<dbReference type="InParanoid" id="A0A1Y1YN88"/>
<dbReference type="GO" id="GO:0030490">
    <property type="term" value="P:maturation of SSU-rRNA"/>
    <property type="evidence" value="ECO:0007669"/>
    <property type="project" value="TreeGrafter"/>
</dbReference>
<dbReference type="EC" id="2.5.1.157" evidence="6"/>
<dbReference type="Proteomes" id="UP000193498">
    <property type="component" value="Unassembled WGS sequence"/>
</dbReference>
<dbReference type="Pfam" id="PF04034">
    <property type="entry name" value="Ribo_biogen_C"/>
    <property type="match status" value="1"/>
</dbReference>
<evidence type="ECO:0000256" key="5">
    <source>
        <dbReference type="ARBA" id="ARBA00022691"/>
    </source>
</evidence>
<dbReference type="STRING" id="1314790.A0A1Y1YN88"/>
<evidence type="ECO:0000256" key="2">
    <source>
        <dbReference type="ARBA" id="ARBA00022517"/>
    </source>
</evidence>
<dbReference type="PANTHER" id="PTHR20426">
    <property type="entry name" value="RIBOSOME BIOGENESIS PROTEIN TSR3 HOMOLOG"/>
    <property type="match status" value="1"/>
</dbReference>
<feature type="compositionally biased region" description="Basic residues" evidence="7">
    <location>
        <begin position="198"/>
        <end position="213"/>
    </location>
</feature>
<keyword evidence="4 6" id="KW-0808">Transferase</keyword>
<comment type="subcellular location">
    <subcellularLocation>
        <location evidence="6">Cytoplasm</location>
    </subcellularLocation>
    <subcellularLocation>
        <location evidence="6">Nucleus</location>
    </subcellularLocation>
</comment>
<dbReference type="Pfam" id="PF04068">
    <property type="entry name" value="Fer4_RLI"/>
    <property type="match status" value="1"/>
</dbReference>
<comment type="function">
    <text evidence="6">Aminocarboxypropyltransferase that catalyzes the aminocarboxypropyl transfer on pseudouridine at position 1191 (Psi1191) in 18S rRNA. It constitutes the last step in biosynthesis of the hypermodified N1-methyl-N3-(3-amino-3-carboxypropyl) pseudouridine (m1acp3-Psi) conserved in eukaryotic 18S rRNA.</text>
</comment>
<comment type="caution">
    <text evidence="6">Lacks conserved residue(s) required for the propagation of feature annotation.</text>
</comment>
<keyword evidence="3 6" id="KW-0698">rRNA processing</keyword>
<sequence>MWDFEQCDPKRCSGKRLERLGMVRSLKVTQGFRGIVLSPTGKQAVSPEDKDIILEHGIAVVECSWAKLDEVPLNRLRAKHNRLLPFLVAANPVNYGKPLRLNCAEAYAACFYICGLDEYGDEIMSKFKWGHGFKEINEEILKKYVACKDSADIVRVQNEWLASIEEDHQRKREEDDDDDLLFENPNHNARHVEEETRRRRRGRGGRRRRKRKR</sequence>
<keyword evidence="5 6" id="KW-0949">S-adenosyl-L-methionine</keyword>
<evidence type="ECO:0000256" key="3">
    <source>
        <dbReference type="ARBA" id="ARBA00022552"/>
    </source>
</evidence>
<dbReference type="InterPro" id="IPR007177">
    <property type="entry name" value="Tsr3_C"/>
</dbReference>
<evidence type="ECO:0000256" key="6">
    <source>
        <dbReference type="HAMAP-Rule" id="MF_03146"/>
    </source>
</evidence>
<dbReference type="HAMAP" id="MF_01116">
    <property type="entry name" value="TSR3"/>
    <property type="match status" value="1"/>
</dbReference>
<comment type="catalytic activity">
    <reaction evidence="6">
        <text>N(1)-methylpseudouridine(1191) in yeast 18S rRNA + S-adenosyl-L-methionine = N(1)-methyl-N(3)-[(3S)-3-amino-3-carboxypropyl]pseudouridine(1191) in yeast 18S rRNA + S-methyl-5'-thioadenosine + H(+)</text>
        <dbReference type="Rhea" id="RHEA:63300"/>
        <dbReference type="Rhea" id="RHEA-COMP:13852"/>
        <dbReference type="Rhea" id="RHEA-COMP:16309"/>
        <dbReference type="ChEBI" id="CHEBI:15378"/>
        <dbReference type="ChEBI" id="CHEBI:17509"/>
        <dbReference type="ChEBI" id="CHEBI:59789"/>
        <dbReference type="ChEBI" id="CHEBI:74890"/>
        <dbReference type="ChEBI" id="CHEBI:146234"/>
    </reaction>
</comment>
<comment type="catalytic activity">
    <reaction evidence="6">
        <text>an N(1)-methylpseudouridine in rRNA + S-adenosyl-L-methionine = N(1)-methyl-N(3)-[(3S)-3-amino-3-carboxypropyl]pseudouridine in rRNA + S-methyl-5'-thioadenosine + H(+)</text>
        <dbReference type="Rhea" id="RHEA:63296"/>
        <dbReference type="Rhea" id="RHEA-COMP:11634"/>
        <dbReference type="Rhea" id="RHEA-COMP:16310"/>
        <dbReference type="ChEBI" id="CHEBI:15378"/>
        <dbReference type="ChEBI" id="CHEBI:17509"/>
        <dbReference type="ChEBI" id="CHEBI:59789"/>
        <dbReference type="ChEBI" id="CHEBI:74890"/>
        <dbReference type="ChEBI" id="CHEBI:146234"/>
        <dbReference type="EC" id="2.5.1.157"/>
    </reaction>
</comment>
<feature type="binding site" evidence="6">
    <location>
        <position position="13"/>
    </location>
    <ligand>
        <name>S-adenosyl-L-methionine</name>
        <dbReference type="ChEBI" id="CHEBI:59789"/>
    </ligand>
</feature>
<dbReference type="GO" id="GO:0106388">
    <property type="term" value="F:rRNA small subunit aminocarboxypropyltransferase activity"/>
    <property type="evidence" value="ECO:0007669"/>
    <property type="project" value="UniProtKB-EC"/>
</dbReference>
<keyword evidence="2 6" id="KW-0690">Ribosome biogenesis</keyword>
<dbReference type="InterPro" id="IPR022968">
    <property type="entry name" value="Tsr3-like"/>
</dbReference>
<feature type="region of interest" description="Disordered" evidence="7">
    <location>
        <begin position="167"/>
        <end position="213"/>
    </location>
</feature>
<dbReference type="GO" id="GO:0005737">
    <property type="term" value="C:cytoplasm"/>
    <property type="evidence" value="ECO:0007669"/>
    <property type="project" value="UniProtKB-SubCell"/>
</dbReference>
<keyword evidence="11" id="KW-1185">Reference proteome</keyword>
<feature type="domain" description="RNase L inhibitor RLI-like possible metal-binding" evidence="9">
    <location>
        <begin position="1"/>
        <end position="30"/>
    </location>
</feature>
<evidence type="ECO:0000259" key="9">
    <source>
        <dbReference type="Pfam" id="PF04068"/>
    </source>
</evidence>
<dbReference type="AlphaFoldDB" id="A0A1Y1YN88"/>
<feature type="binding site" evidence="6">
    <location>
        <position position="61"/>
    </location>
    <ligand>
        <name>S-adenosyl-L-methionine</name>
        <dbReference type="ChEBI" id="CHEBI:59789"/>
    </ligand>
</feature>
<gene>
    <name evidence="6" type="primary">TSR3</name>
    <name evidence="10" type="ORF">K493DRAFT_2805</name>
</gene>
<comment type="similarity">
    <text evidence="6">Belongs to the TDD superfamily. TSR3 family.</text>
</comment>
<name>A0A1Y1YN88_9FUNG</name>
<keyword evidence="1 6" id="KW-0963">Cytoplasm</keyword>
<evidence type="ECO:0000256" key="1">
    <source>
        <dbReference type="ARBA" id="ARBA00022490"/>
    </source>
</evidence>
<dbReference type="GO" id="GO:0005634">
    <property type="term" value="C:nucleus"/>
    <property type="evidence" value="ECO:0007669"/>
    <property type="project" value="UniProtKB-SubCell"/>
</dbReference>